<dbReference type="EMBL" id="FXUL01000011">
    <property type="protein sequence ID" value="SMP65809.1"/>
    <property type="molecule type" value="Genomic_DNA"/>
</dbReference>
<reference evidence="1 2" key="1">
    <citation type="submission" date="2017-05" db="EMBL/GenBank/DDBJ databases">
        <authorList>
            <person name="Varghese N."/>
            <person name="Submissions S."/>
        </authorList>
    </citation>
    <scope>NUCLEOTIDE SEQUENCE [LARGE SCALE GENOMIC DNA]</scope>
    <source>
        <strain evidence="1 2">DSM 26001</strain>
    </source>
</reference>
<dbReference type="SMART" id="SM00671">
    <property type="entry name" value="SEL1"/>
    <property type="match status" value="3"/>
</dbReference>
<comment type="caution">
    <text evidence="1">The sequence shown here is derived from an EMBL/GenBank/DDBJ whole genome shotgun (WGS) entry which is preliminary data.</text>
</comment>
<dbReference type="Gene3D" id="3.80.10.10">
    <property type="entry name" value="Ribonuclease Inhibitor"/>
    <property type="match status" value="1"/>
</dbReference>
<dbReference type="InterPro" id="IPR011990">
    <property type="entry name" value="TPR-like_helical_dom_sf"/>
</dbReference>
<sequence>MVSLGTMYEKGCGVAVHHANAIQYYQLAAAQGHALAQYNLGVMHQKGAGVVRNYVKAAEYYELAAEQGDNEAQRKLGELYRDGKGVLPDAEKAMRCFWKANRSTNVIDFSHAGITDEMMQHLPGLFEEFGAYIQTNERLGVTNLDLSMNSMTDNSAPFIALILRHTRTLTELSIEYCGITDHGMTHILDALKNYNTSVVDFAFYGLSTTNKETLDTLIEQNRTINKILGGLETCYPMEVPKAFDILPMDISRQLLSTIAVVHAKNPPPSNIISLIASLIFPKPATTRQAVDEAYNFFMSDPASTSRNAGIKQKHS</sequence>
<name>A0ABY1QBK4_9BURK</name>
<dbReference type="SUPFAM" id="SSF52047">
    <property type="entry name" value="RNI-like"/>
    <property type="match status" value="1"/>
</dbReference>
<dbReference type="PANTHER" id="PTHR43628">
    <property type="entry name" value="ACTIVATOR OF C KINASE PROTEIN 1-RELATED"/>
    <property type="match status" value="1"/>
</dbReference>
<dbReference type="Gene3D" id="1.25.40.10">
    <property type="entry name" value="Tetratricopeptide repeat domain"/>
    <property type="match status" value="1"/>
</dbReference>
<dbReference type="InterPro" id="IPR052945">
    <property type="entry name" value="Mitotic_Regulator"/>
</dbReference>
<proteinExistence type="predicted"/>
<gene>
    <name evidence="1" type="ORF">SAMN06295970_11159</name>
</gene>
<dbReference type="Pfam" id="PF08238">
    <property type="entry name" value="Sel1"/>
    <property type="match status" value="3"/>
</dbReference>
<protein>
    <submittedName>
        <fullName evidence="1">Leucine Rich repeat-containing protein</fullName>
    </submittedName>
</protein>
<keyword evidence="2" id="KW-1185">Reference proteome</keyword>
<evidence type="ECO:0000313" key="2">
    <source>
        <dbReference type="Proteomes" id="UP001158049"/>
    </source>
</evidence>
<dbReference type="InterPro" id="IPR032675">
    <property type="entry name" value="LRR_dom_sf"/>
</dbReference>
<dbReference type="SUPFAM" id="SSF81901">
    <property type="entry name" value="HCP-like"/>
    <property type="match status" value="1"/>
</dbReference>
<dbReference type="InterPro" id="IPR006597">
    <property type="entry name" value="Sel1-like"/>
</dbReference>
<organism evidence="1 2">
    <name type="scientific">Noviherbaspirillum suwonense</name>
    <dbReference type="NCBI Taxonomy" id="1224511"/>
    <lineage>
        <taxon>Bacteria</taxon>
        <taxon>Pseudomonadati</taxon>
        <taxon>Pseudomonadota</taxon>
        <taxon>Betaproteobacteria</taxon>
        <taxon>Burkholderiales</taxon>
        <taxon>Oxalobacteraceae</taxon>
        <taxon>Noviherbaspirillum</taxon>
    </lineage>
</organism>
<accession>A0ABY1QBK4</accession>
<dbReference type="Proteomes" id="UP001158049">
    <property type="component" value="Unassembled WGS sequence"/>
</dbReference>
<evidence type="ECO:0000313" key="1">
    <source>
        <dbReference type="EMBL" id="SMP65809.1"/>
    </source>
</evidence>
<dbReference type="PANTHER" id="PTHR43628:SF1">
    <property type="entry name" value="CHITIN SYNTHASE REGULATORY FACTOR 2-RELATED"/>
    <property type="match status" value="1"/>
</dbReference>